<gene>
    <name evidence="1" type="ORF">HPB49_011417</name>
</gene>
<proteinExistence type="predicted"/>
<keyword evidence="2" id="KW-1185">Reference proteome</keyword>
<evidence type="ECO:0000313" key="1">
    <source>
        <dbReference type="EMBL" id="KAH7945502.1"/>
    </source>
</evidence>
<reference evidence="1" key="1">
    <citation type="submission" date="2020-05" db="EMBL/GenBank/DDBJ databases">
        <title>Large-scale comparative analyses of tick genomes elucidate their genetic diversity and vector capacities.</title>
        <authorList>
            <person name="Jia N."/>
            <person name="Wang J."/>
            <person name="Shi W."/>
            <person name="Du L."/>
            <person name="Sun Y."/>
            <person name="Zhan W."/>
            <person name="Jiang J."/>
            <person name="Wang Q."/>
            <person name="Zhang B."/>
            <person name="Ji P."/>
            <person name="Sakyi L.B."/>
            <person name="Cui X."/>
            <person name="Yuan T."/>
            <person name="Jiang B."/>
            <person name="Yang W."/>
            <person name="Lam T.T.-Y."/>
            <person name="Chang Q."/>
            <person name="Ding S."/>
            <person name="Wang X."/>
            <person name="Zhu J."/>
            <person name="Ruan X."/>
            <person name="Zhao L."/>
            <person name="Wei J."/>
            <person name="Que T."/>
            <person name="Du C."/>
            <person name="Cheng J."/>
            <person name="Dai P."/>
            <person name="Han X."/>
            <person name="Huang E."/>
            <person name="Gao Y."/>
            <person name="Liu J."/>
            <person name="Shao H."/>
            <person name="Ye R."/>
            <person name="Li L."/>
            <person name="Wei W."/>
            <person name="Wang X."/>
            <person name="Wang C."/>
            <person name="Yang T."/>
            <person name="Huo Q."/>
            <person name="Li W."/>
            <person name="Guo W."/>
            <person name="Chen H."/>
            <person name="Zhou L."/>
            <person name="Ni X."/>
            <person name="Tian J."/>
            <person name="Zhou Y."/>
            <person name="Sheng Y."/>
            <person name="Liu T."/>
            <person name="Pan Y."/>
            <person name="Xia L."/>
            <person name="Li J."/>
            <person name="Zhao F."/>
            <person name="Cao W."/>
        </authorList>
    </citation>
    <scope>NUCLEOTIDE SEQUENCE</scope>
    <source>
        <strain evidence="1">Dsil-2018</strain>
    </source>
</reference>
<sequence>MRRDHLAIRTTDPLRTPLTCCNRSLVAFFSADADHVITPTRARMPCHAVRCRRGDRRLPTRLCSYFSSSSSSFSVGEQCGEARPHGHVPARQASRLIIGPGHSRLPRFEFRRQAGSHFRLAWRAFVRVLPFLLRSKRSASARPGLATRTPSLSKQPLGRSGALDIIASSPACCRKRKTTAERRSVASTSALLARFVLRCPGNVDGRVVRTYRRPLEPWIIIRYFEPTTTTCLIEPWFREIGFIVLYGALLLKIYRILAEFRTRKAHRVCVRDKDLLKYLLGLVLVVAGYMSAWTAVVMDNWEKGHSILQVARAAGHRSALRFLVCRALWWDYVTEFGTRFKPLQCSLQSFGLPRMQCMRAC</sequence>
<name>A0ACB8CKR3_DERSI</name>
<accession>A0ACB8CKR3</accession>
<comment type="caution">
    <text evidence="1">The sequence shown here is derived from an EMBL/GenBank/DDBJ whole genome shotgun (WGS) entry which is preliminary data.</text>
</comment>
<dbReference type="EMBL" id="CM023475">
    <property type="protein sequence ID" value="KAH7945502.1"/>
    <property type="molecule type" value="Genomic_DNA"/>
</dbReference>
<dbReference type="Proteomes" id="UP000821865">
    <property type="component" value="Chromosome 6"/>
</dbReference>
<evidence type="ECO:0000313" key="2">
    <source>
        <dbReference type="Proteomes" id="UP000821865"/>
    </source>
</evidence>
<organism evidence="1 2">
    <name type="scientific">Dermacentor silvarum</name>
    <name type="common">Tick</name>
    <dbReference type="NCBI Taxonomy" id="543639"/>
    <lineage>
        <taxon>Eukaryota</taxon>
        <taxon>Metazoa</taxon>
        <taxon>Ecdysozoa</taxon>
        <taxon>Arthropoda</taxon>
        <taxon>Chelicerata</taxon>
        <taxon>Arachnida</taxon>
        <taxon>Acari</taxon>
        <taxon>Parasitiformes</taxon>
        <taxon>Ixodida</taxon>
        <taxon>Ixodoidea</taxon>
        <taxon>Ixodidae</taxon>
        <taxon>Rhipicephalinae</taxon>
        <taxon>Dermacentor</taxon>
    </lineage>
</organism>
<protein>
    <submittedName>
        <fullName evidence="1">Uncharacterized protein</fullName>
    </submittedName>
</protein>